<protein>
    <submittedName>
        <fullName evidence="3">DEAD/DEAH box helicase family protein</fullName>
    </submittedName>
</protein>
<dbReference type="AlphaFoldDB" id="A0A955I8K0"/>
<keyword evidence="3" id="KW-0347">Helicase</keyword>
<evidence type="ECO:0000259" key="2">
    <source>
        <dbReference type="PROSITE" id="PS51192"/>
    </source>
</evidence>
<proteinExistence type="predicted"/>
<dbReference type="GO" id="GO:0004386">
    <property type="term" value="F:helicase activity"/>
    <property type="evidence" value="ECO:0007669"/>
    <property type="project" value="UniProtKB-KW"/>
</dbReference>
<dbReference type="PANTHER" id="PTHR47396:SF1">
    <property type="entry name" value="ATP-DEPENDENT HELICASE IRC3-RELATED"/>
    <property type="match status" value="1"/>
</dbReference>
<dbReference type="Gene3D" id="3.90.1570.30">
    <property type="match status" value="1"/>
</dbReference>
<dbReference type="SMART" id="SM00487">
    <property type="entry name" value="DEXDc"/>
    <property type="match status" value="1"/>
</dbReference>
<dbReference type="Gene3D" id="3.40.50.300">
    <property type="entry name" value="P-loop containing nucleotide triphosphate hydrolases"/>
    <property type="match status" value="2"/>
</dbReference>
<dbReference type="InterPro" id="IPR013670">
    <property type="entry name" value="EcoEI_R_C_dom"/>
</dbReference>
<dbReference type="InterPro" id="IPR006935">
    <property type="entry name" value="Helicase/UvrB_N"/>
</dbReference>
<dbReference type="PROSITE" id="PS51192">
    <property type="entry name" value="HELICASE_ATP_BIND_1"/>
    <property type="match status" value="1"/>
</dbReference>
<accession>A0A955I8K0</accession>
<dbReference type="Proteomes" id="UP000745577">
    <property type="component" value="Unassembled WGS sequence"/>
</dbReference>
<dbReference type="InterPro" id="IPR027417">
    <property type="entry name" value="P-loop_NTPase"/>
</dbReference>
<dbReference type="GO" id="GO:0005829">
    <property type="term" value="C:cytosol"/>
    <property type="evidence" value="ECO:0007669"/>
    <property type="project" value="TreeGrafter"/>
</dbReference>
<feature type="coiled-coil region" evidence="1">
    <location>
        <begin position="776"/>
        <end position="803"/>
    </location>
</feature>
<comment type="caution">
    <text evidence="3">The sequence shown here is derived from an EMBL/GenBank/DDBJ whole genome shotgun (WGS) entry which is preliminary data.</text>
</comment>
<name>A0A955I8K0_9BACT</name>
<dbReference type="InterPro" id="IPR007409">
    <property type="entry name" value="Restrct_endonuc_type1_HsdR_N"/>
</dbReference>
<dbReference type="GO" id="GO:0005524">
    <property type="term" value="F:ATP binding"/>
    <property type="evidence" value="ECO:0007669"/>
    <property type="project" value="UniProtKB-KW"/>
</dbReference>
<dbReference type="InterPro" id="IPR014001">
    <property type="entry name" value="Helicase_ATP-bd"/>
</dbReference>
<dbReference type="Pfam" id="PF04313">
    <property type="entry name" value="HSDR_N"/>
    <property type="match status" value="1"/>
</dbReference>
<dbReference type="CDD" id="cd18032">
    <property type="entry name" value="DEXHc_RE_I_III_res"/>
    <property type="match status" value="1"/>
</dbReference>
<feature type="domain" description="Helicase ATP-binding" evidence="2">
    <location>
        <begin position="174"/>
        <end position="330"/>
    </location>
</feature>
<dbReference type="SUPFAM" id="SSF52540">
    <property type="entry name" value="P-loop containing nucleoside triphosphate hydrolases"/>
    <property type="match status" value="1"/>
</dbReference>
<keyword evidence="1" id="KW-0175">Coiled coil</keyword>
<dbReference type="EMBL" id="JAGQLL010000016">
    <property type="protein sequence ID" value="MCA9379869.1"/>
    <property type="molecule type" value="Genomic_DNA"/>
</dbReference>
<keyword evidence="3" id="KW-0547">Nucleotide-binding</keyword>
<dbReference type="InterPro" id="IPR050742">
    <property type="entry name" value="Helicase_Restrict-Modif_Enz"/>
</dbReference>
<organism evidence="3 4">
    <name type="scientific">Candidatus Dojkabacteria bacterium</name>
    <dbReference type="NCBI Taxonomy" id="2099670"/>
    <lineage>
        <taxon>Bacteria</taxon>
        <taxon>Candidatus Dojkabacteria</taxon>
    </lineage>
</organism>
<reference evidence="3" key="2">
    <citation type="journal article" date="2021" name="Microbiome">
        <title>Successional dynamics and alternative stable states in a saline activated sludge microbial community over 9 years.</title>
        <authorList>
            <person name="Wang Y."/>
            <person name="Ye J."/>
            <person name="Ju F."/>
            <person name="Liu L."/>
            <person name="Boyd J.A."/>
            <person name="Deng Y."/>
            <person name="Parks D.H."/>
            <person name="Jiang X."/>
            <person name="Yin X."/>
            <person name="Woodcroft B.J."/>
            <person name="Tyson G.W."/>
            <person name="Hugenholtz P."/>
            <person name="Polz M.F."/>
            <person name="Zhang T."/>
        </authorList>
    </citation>
    <scope>NUCLEOTIDE SEQUENCE</scope>
    <source>
        <strain evidence="3">HKST-UBA15</strain>
    </source>
</reference>
<dbReference type="Pfam" id="PF08463">
    <property type="entry name" value="EcoEI_R_C"/>
    <property type="match status" value="1"/>
</dbReference>
<keyword evidence="3" id="KW-0067">ATP-binding</keyword>
<dbReference type="GO" id="GO:0009035">
    <property type="term" value="F:type I site-specific deoxyribonuclease activity"/>
    <property type="evidence" value="ECO:0007669"/>
    <property type="project" value="UniProtKB-EC"/>
</dbReference>
<dbReference type="GO" id="GO:0009307">
    <property type="term" value="P:DNA restriction-modification system"/>
    <property type="evidence" value="ECO:0007669"/>
    <property type="project" value="UniProtKB-KW"/>
</dbReference>
<evidence type="ECO:0000256" key="1">
    <source>
        <dbReference type="SAM" id="Coils"/>
    </source>
</evidence>
<keyword evidence="3" id="KW-0378">Hydrolase</keyword>
<dbReference type="CDD" id="cd18799">
    <property type="entry name" value="SF2_C_EcoAI-like"/>
    <property type="match status" value="1"/>
</dbReference>
<reference evidence="3" key="1">
    <citation type="submission" date="2020-04" db="EMBL/GenBank/DDBJ databases">
        <authorList>
            <person name="Zhang T."/>
        </authorList>
    </citation>
    <scope>NUCLEOTIDE SEQUENCE</scope>
    <source>
        <strain evidence="3">HKST-UBA15</strain>
    </source>
</reference>
<gene>
    <name evidence="3" type="ORF">KC675_01685</name>
</gene>
<dbReference type="GO" id="GO:0003677">
    <property type="term" value="F:DNA binding"/>
    <property type="evidence" value="ECO:0007669"/>
    <property type="project" value="UniProtKB-KW"/>
</dbReference>
<evidence type="ECO:0000313" key="4">
    <source>
        <dbReference type="Proteomes" id="UP000745577"/>
    </source>
</evidence>
<evidence type="ECO:0000313" key="3">
    <source>
        <dbReference type="EMBL" id="MCA9379869.1"/>
    </source>
</evidence>
<dbReference type="PANTHER" id="PTHR47396">
    <property type="entry name" value="TYPE I RESTRICTION ENZYME ECOKI R PROTEIN"/>
    <property type="match status" value="1"/>
</dbReference>
<dbReference type="Pfam" id="PF04851">
    <property type="entry name" value="ResIII"/>
    <property type="match status" value="1"/>
</dbReference>
<sequence length="937" mass="108647">MNISEAQTRQEIIDKRLLKSGWNVNNPSQVTSELDIWVGLPEDISSENITEFSGHQFADYVLLGDDGKPMAVVEAKKTSKDARIGQEQAKQYAENIQKNTGGDMPFVFYTNGYDIYFWDTQKYPPRKVYGFPTKQDLERLSFLRKHEKPLSHELINREISGRPYQIEAIRSFFESIEKGKRKALFVMATGTGKTRTCVSMVDVLMRTNRVQKVLFLVDRIALRNQALDAFKEFLPNAPFYPKVGEREIVLDRHVYAMTYPTILNIIQNKDCKLSPYFFDLIVADESHRSIYNIYKNIFDYFDCLQIGLTATPKDVVEHNTFHLFQCEDGLPTYAYSYEEAINNNPPYLSDFEVFKIKTKFQKEGIRKNNITLGEQKKLLADGQEPEEINFEGTDLEKKVTNKGTNALIVQEFMEECIKDDSGTLPGKTIFFAMTMKHARRLEDVFNNLYPEHKGNIAKVIVSDDPRVYGKGGLLDQFINYDFPRIAISVDMLDTGIDCRELVNLVFAKPVFSYTKFWQMIGRGTRLLEPKKMKPWCTKKDKFLIMDCWDNFDYFQMNPRGKTEKLTKPIPVKLFETRIDKLNYAREIGEELLINKIVELIRGDIEKLPENNVVVLEAKSKIEKVNDAFWKKIDNDKILFLQKEIAPLMRTRTGEDFKAMSFELKILKYSILKLANNPEFDKKKETLEEAIIEMVDDLPLTIEKVARHADIIGDVLRYNYLQKADEDALDRLIDEVAPLMKYREEGIKPDQTVLDLKDATIEKQYIKFGPSHERLTIQKYREKVEALIKKLEEENETLKKIKLGEQVTGEEIEELSDKLGEYEPYPTEENLQKAYDARKVQFLDLIKYIMGIGSLVTFSDKVSEAFAEFIAEHNNMNVKQIQFLQTLQNYIIENGTLEKKDLVKEPFTKIHENGILGLFHPKLREEILSLTQGLLNYA</sequence>